<accession>A0ABW1A3P1</accession>
<dbReference type="InterPro" id="IPR050204">
    <property type="entry name" value="AraC_XylS_family_regulators"/>
</dbReference>
<evidence type="ECO:0000313" key="8">
    <source>
        <dbReference type="Proteomes" id="UP001596074"/>
    </source>
</evidence>
<dbReference type="EMBL" id="JBHSON010000039">
    <property type="protein sequence ID" value="MFC5749121.1"/>
    <property type="molecule type" value="Genomic_DNA"/>
</dbReference>
<gene>
    <name evidence="7" type="ORF">ACFPZN_26185</name>
</gene>
<keyword evidence="1" id="KW-0805">Transcription regulation</keyword>
<dbReference type="PANTHER" id="PTHR46796:SF7">
    <property type="entry name" value="ARAC FAMILY TRANSCRIPTIONAL REGULATOR"/>
    <property type="match status" value="1"/>
</dbReference>
<evidence type="ECO:0000256" key="1">
    <source>
        <dbReference type="ARBA" id="ARBA00023015"/>
    </source>
</evidence>
<dbReference type="PANTHER" id="PTHR46796">
    <property type="entry name" value="HTH-TYPE TRANSCRIPTIONAL ACTIVATOR RHAS-RELATED"/>
    <property type="match status" value="1"/>
</dbReference>
<dbReference type="InterPro" id="IPR018060">
    <property type="entry name" value="HTH_AraC"/>
</dbReference>
<keyword evidence="4" id="KW-0804">Transcription</keyword>
<dbReference type="PROSITE" id="PS01124">
    <property type="entry name" value="HTH_ARAC_FAMILY_2"/>
    <property type="match status" value="1"/>
</dbReference>
<dbReference type="RefSeq" id="WP_378284837.1">
    <property type="nucleotide sequence ID" value="NZ_JBHSON010000039.1"/>
</dbReference>
<evidence type="ECO:0000256" key="2">
    <source>
        <dbReference type="ARBA" id="ARBA00023125"/>
    </source>
</evidence>
<comment type="caution">
    <text evidence="7">The sequence shown here is derived from an EMBL/GenBank/DDBJ whole genome shotgun (WGS) entry which is preliminary data.</text>
</comment>
<dbReference type="InterPro" id="IPR003313">
    <property type="entry name" value="AraC-bd"/>
</dbReference>
<evidence type="ECO:0000256" key="3">
    <source>
        <dbReference type="ARBA" id="ARBA00023159"/>
    </source>
</evidence>
<keyword evidence="8" id="KW-1185">Reference proteome</keyword>
<dbReference type="InterPro" id="IPR018062">
    <property type="entry name" value="HTH_AraC-typ_CS"/>
</dbReference>
<dbReference type="InterPro" id="IPR037923">
    <property type="entry name" value="HTH-like"/>
</dbReference>
<reference evidence="8" key="1">
    <citation type="journal article" date="2019" name="Int. J. Syst. Evol. Microbiol.">
        <title>The Global Catalogue of Microorganisms (GCM) 10K type strain sequencing project: providing services to taxonomists for standard genome sequencing and annotation.</title>
        <authorList>
            <consortium name="The Broad Institute Genomics Platform"/>
            <consortium name="The Broad Institute Genome Sequencing Center for Infectious Disease"/>
            <person name="Wu L."/>
            <person name="Ma J."/>
        </authorList>
    </citation>
    <scope>NUCLEOTIDE SEQUENCE [LARGE SCALE GENOMIC DNA]</scope>
    <source>
        <strain evidence="8">KCTC 42087</strain>
    </source>
</reference>
<protein>
    <submittedName>
        <fullName evidence="7">AraC family transcriptional regulator</fullName>
    </submittedName>
</protein>
<dbReference type="Pfam" id="PF12833">
    <property type="entry name" value="HTH_18"/>
    <property type="match status" value="1"/>
</dbReference>
<sequence length="300" mass="33115">MSEPVSGIDAASRRLRIVNSVVRSVVHRPGSRIGPRVQGNVQLLLIHAGTMVVHVDDRDPYAVPAGQMCILLPGHTEVIGFTEGAETRQTLVRGDLEELTPQMNRWLEAVRPTRPLSSALTYMAREALITEQTRLTAQGALVDALATALLWRFIAEFENLPAALPAPIEDARLFIHRNVQNDINLTAISAAARVSPEHLVRLFREHMDTTPMRYLWDRRVTHGIELLTSSGLPVGSIAACSGFKTSFHFARKVKEATGLSPTALRACNWSQQSTDANDRPRPLLDARNAESRTAARPRSE</sequence>
<feature type="compositionally biased region" description="Basic and acidic residues" evidence="5">
    <location>
        <begin position="276"/>
        <end position="290"/>
    </location>
</feature>
<dbReference type="Proteomes" id="UP001596074">
    <property type="component" value="Unassembled WGS sequence"/>
</dbReference>
<proteinExistence type="predicted"/>
<evidence type="ECO:0000313" key="7">
    <source>
        <dbReference type="EMBL" id="MFC5749121.1"/>
    </source>
</evidence>
<name>A0ABW1A3P1_9ACTN</name>
<dbReference type="SUPFAM" id="SSF46689">
    <property type="entry name" value="Homeodomain-like"/>
    <property type="match status" value="2"/>
</dbReference>
<keyword evidence="3" id="KW-0010">Activator</keyword>
<organism evidence="7 8">
    <name type="scientific">Actinomadura rugatobispora</name>
    <dbReference type="NCBI Taxonomy" id="1994"/>
    <lineage>
        <taxon>Bacteria</taxon>
        <taxon>Bacillati</taxon>
        <taxon>Actinomycetota</taxon>
        <taxon>Actinomycetes</taxon>
        <taxon>Streptosporangiales</taxon>
        <taxon>Thermomonosporaceae</taxon>
        <taxon>Actinomadura</taxon>
    </lineage>
</organism>
<dbReference type="PROSITE" id="PS00041">
    <property type="entry name" value="HTH_ARAC_FAMILY_1"/>
    <property type="match status" value="1"/>
</dbReference>
<dbReference type="Gene3D" id="1.10.10.60">
    <property type="entry name" value="Homeodomain-like"/>
    <property type="match status" value="1"/>
</dbReference>
<feature type="region of interest" description="Disordered" evidence="5">
    <location>
        <begin position="270"/>
        <end position="300"/>
    </location>
</feature>
<dbReference type="SMART" id="SM00342">
    <property type="entry name" value="HTH_ARAC"/>
    <property type="match status" value="1"/>
</dbReference>
<dbReference type="SUPFAM" id="SSF51215">
    <property type="entry name" value="Regulatory protein AraC"/>
    <property type="match status" value="1"/>
</dbReference>
<evidence type="ECO:0000259" key="6">
    <source>
        <dbReference type="PROSITE" id="PS01124"/>
    </source>
</evidence>
<evidence type="ECO:0000256" key="5">
    <source>
        <dbReference type="SAM" id="MobiDB-lite"/>
    </source>
</evidence>
<dbReference type="Pfam" id="PF02311">
    <property type="entry name" value="AraC_binding"/>
    <property type="match status" value="1"/>
</dbReference>
<keyword evidence="2" id="KW-0238">DNA-binding</keyword>
<evidence type="ECO:0000256" key="4">
    <source>
        <dbReference type="ARBA" id="ARBA00023163"/>
    </source>
</evidence>
<dbReference type="InterPro" id="IPR009057">
    <property type="entry name" value="Homeodomain-like_sf"/>
</dbReference>
<feature type="domain" description="HTH araC/xylS-type" evidence="6">
    <location>
        <begin position="169"/>
        <end position="267"/>
    </location>
</feature>